<dbReference type="STRING" id="1469144.LI90_2926"/>
<proteinExistence type="predicted"/>
<gene>
    <name evidence="2" type="ORF">LI90_2926</name>
</gene>
<evidence type="ECO:0000313" key="2">
    <source>
        <dbReference type="EMBL" id="KWX01893.1"/>
    </source>
</evidence>
<name>A0A132MVM9_9ACTN</name>
<dbReference type="RefSeq" id="WP_158009832.1">
    <property type="nucleotide sequence ID" value="NZ_JYIJ01000018.1"/>
</dbReference>
<sequence>MVSRETLERALAALQRIQEPEPPAPAAPIRLVPDVTPLPRRTPARIPGQRRGEAR</sequence>
<dbReference type="AlphaFoldDB" id="A0A132MVM9"/>
<dbReference type="Proteomes" id="UP000070188">
    <property type="component" value="Unassembled WGS sequence"/>
</dbReference>
<dbReference type="EMBL" id="LAXD01000001">
    <property type="protein sequence ID" value="KWX01893.1"/>
    <property type="molecule type" value="Genomic_DNA"/>
</dbReference>
<reference evidence="3" key="1">
    <citation type="submission" date="2015-04" db="EMBL/GenBank/DDBJ databases">
        <title>Physiological reanalysis, assessment of diazotrophy, and genome sequences of multiple isolates of Streptomyces thermoautotrophicus.</title>
        <authorList>
            <person name="MacKellar D.C."/>
            <person name="Lieber L."/>
            <person name="Norman J."/>
            <person name="Bolger A."/>
            <person name="Tobin C."/>
            <person name="Murray J.W."/>
            <person name="Chang R."/>
            <person name="Ford T."/>
            <person name="Nguyen P.Q."/>
            <person name="Woodward J."/>
            <person name="Permingeat H."/>
            <person name="Joshi N.S."/>
            <person name="Silver P.A."/>
            <person name="Usadel B."/>
            <person name="Rutherford A.W."/>
            <person name="Friesen M."/>
            <person name="Prell J."/>
        </authorList>
    </citation>
    <scope>NUCLEOTIDE SEQUENCE [LARGE SCALE GENOMIC DNA]</scope>
    <source>
        <strain evidence="3">H1</strain>
    </source>
</reference>
<comment type="caution">
    <text evidence="2">The sequence shown here is derived from an EMBL/GenBank/DDBJ whole genome shotgun (WGS) entry which is preliminary data.</text>
</comment>
<keyword evidence="3" id="KW-1185">Reference proteome</keyword>
<evidence type="ECO:0000256" key="1">
    <source>
        <dbReference type="SAM" id="MobiDB-lite"/>
    </source>
</evidence>
<protein>
    <submittedName>
        <fullName evidence="2">Uncharacterized protein</fullName>
    </submittedName>
</protein>
<feature type="region of interest" description="Disordered" evidence="1">
    <location>
        <begin position="17"/>
        <end position="55"/>
    </location>
</feature>
<accession>A0A132MVM9</accession>
<evidence type="ECO:0000313" key="3">
    <source>
        <dbReference type="Proteomes" id="UP000070188"/>
    </source>
</evidence>
<organism evidence="2 3">
    <name type="scientific">Carbonactinospora thermoautotrophica</name>
    <dbReference type="NCBI Taxonomy" id="1469144"/>
    <lineage>
        <taxon>Bacteria</taxon>
        <taxon>Bacillati</taxon>
        <taxon>Actinomycetota</taxon>
        <taxon>Actinomycetes</taxon>
        <taxon>Kitasatosporales</taxon>
        <taxon>Carbonactinosporaceae</taxon>
        <taxon>Carbonactinospora</taxon>
    </lineage>
</organism>
<dbReference type="PATRIC" id="fig|1469144.10.peg.3158"/>